<accession>A0A1I2GNG4</accession>
<evidence type="ECO:0000256" key="2">
    <source>
        <dbReference type="ARBA" id="ARBA00007639"/>
    </source>
</evidence>
<dbReference type="PANTHER" id="PTHR30036:SF7">
    <property type="entry name" value="ABC TRANSPORTER PERIPLASMIC-BINDING PROTEIN YPHF"/>
    <property type="match status" value="1"/>
</dbReference>
<evidence type="ECO:0000256" key="1">
    <source>
        <dbReference type="ARBA" id="ARBA00004196"/>
    </source>
</evidence>
<sequence length="372" mass="39563">MQAQAALFFHRRAAVRQRPLLAALLTALLVLSLLMTGCTNDEAAGTAAGSSSNNDSRMGAAGATSIISSSSRNSGPPSSSPIASSSSTAAPDIATFGIIYPMAHPYYETVTESAKAAAALHGVQLIVKAPDEANLEQQIRMMETMIASQVDGIALDPIDADALVPVINKAVQAGITVICFESDSPKSKRAAFIGTDHAAAGGQMGRMLSELLGGRGMVIVETGMTRMKSLSERLDGMLSYINEQTDIQVLDVQYNEGSETRALTQLEKMIDDHPHFDALVSMDALSGSASVLVWKAQGLNRYSLTFGMMPEIQEAIRNGQITASLSQNEQIWGSRIIERLLQASAGETLPLFDDTGTLEITQEDISLLNATR</sequence>
<dbReference type="RefSeq" id="WP_231594367.1">
    <property type="nucleotide sequence ID" value="NZ_FONN01000017.1"/>
</dbReference>
<name>A0A1I2GNG4_9BACL</name>
<evidence type="ECO:0000259" key="4">
    <source>
        <dbReference type="Pfam" id="PF13407"/>
    </source>
</evidence>
<dbReference type="PANTHER" id="PTHR30036">
    <property type="entry name" value="D-XYLOSE-BINDING PERIPLASMIC PROTEIN"/>
    <property type="match status" value="1"/>
</dbReference>
<dbReference type="Pfam" id="PF13407">
    <property type="entry name" value="Peripla_BP_4"/>
    <property type="match status" value="1"/>
</dbReference>
<comment type="similarity">
    <text evidence="2">Belongs to the bacterial solute-binding protein 2 family.</text>
</comment>
<proteinExistence type="inferred from homology"/>
<reference evidence="6" key="1">
    <citation type="submission" date="2016-10" db="EMBL/GenBank/DDBJ databases">
        <authorList>
            <person name="Varghese N."/>
            <person name="Submissions S."/>
        </authorList>
    </citation>
    <scope>NUCLEOTIDE SEQUENCE [LARGE SCALE GENOMIC DNA]</scope>
    <source>
        <strain evidence="6">CGMCC 1.10223</strain>
    </source>
</reference>
<dbReference type="InterPro" id="IPR028082">
    <property type="entry name" value="Peripla_BP_I"/>
</dbReference>
<dbReference type="Gene3D" id="3.40.50.2300">
    <property type="match status" value="2"/>
</dbReference>
<evidence type="ECO:0000313" key="5">
    <source>
        <dbReference type="EMBL" id="SFF18549.1"/>
    </source>
</evidence>
<evidence type="ECO:0000256" key="3">
    <source>
        <dbReference type="SAM" id="MobiDB-lite"/>
    </source>
</evidence>
<dbReference type="SUPFAM" id="SSF53822">
    <property type="entry name" value="Periplasmic binding protein-like I"/>
    <property type="match status" value="1"/>
</dbReference>
<dbReference type="Proteomes" id="UP000183410">
    <property type="component" value="Unassembled WGS sequence"/>
</dbReference>
<dbReference type="EMBL" id="FONN01000017">
    <property type="protein sequence ID" value="SFF18549.1"/>
    <property type="molecule type" value="Genomic_DNA"/>
</dbReference>
<dbReference type="AlphaFoldDB" id="A0A1I2GNG4"/>
<feature type="region of interest" description="Disordered" evidence="3">
    <location>
        <begin position="44"/>
        <end position="88"/>
    </location>
</feature>
<dbReference type="GO" id="GO:0030246">
    <property type="term" value="F:carbohydrate binding"/>
    <property type="evidence" value="ECO:0007669"/>
    <property type="project" value="TreeGrafter"/>
</dbReference>
<gene>
    <name evidence="5" type="ORF">SAMN04487969_1178</name>
</gene>
<comment type="subcellular location">
    <subcellularLocation>
        <location evidence="1">Cell envelope</location>
    </subcellularLocation>
</comment>
<organism evidence="5 6">
    <name type="scientific">Paenibacillus algorifonticola</name>
    <dbReference type="NCBI Taxonomy" id="684063"/>
    <lineage>
        <taxon>Bacteria</taxon>
        <taxon>Bacillati</taxon>
        <taxon>Bacillota</taxon>
        <taxon>Bacilli</taxon>
        <taxon>Bacillales</taxon>
        <taxon>Paenibacillaceae</taxon>
        <taxon>Paenibacillus</taxon>
    </lineage>
</organism>
<feature type="domain" description="Periplasmic binding protein" evidence="4">
    <location>
        <begin position="99"/>
        <end position="347"/>
    </location>
</feature>
<keyword evidence="6" id="KW-1185">Reference proteome</keyword>
<dbReference type="InterPro" id="IPR025997">
    <property type="entry name" value="SBP_2_dom"/>
</dbReference>
<protein>
    <submittedName>
        <fullName evidence="5">Ribose transport system substrate-binding protein</fullName>
    </submittedName>
</protein>
<dbReference type="InterPro" id="IPR050555">
    <property type="entry name" value="Bact_Solute-Bind_Prot2"/>
</dbReference>
<evidence type="ECO:0000313" key="6">
    <source>
        <dbReference type="Proteomes" id="UP000183410"/>
    </source>
</evidence>
<dbReference type="GO" id="GO:0030288">
    <property type="term" value="C:outer membrane-bounded periplasmic space"/>
    <property type="evidence" value="ECO:0007669"/>
    <property type="project" value="TreeGrafter"/>
</dbReference>